<dbReference type="SUPFAM" id="SSF53098">
    <property type="entry name" value="Ribonuclease H-like"/>
    <property type="match status" value="1"/>
</dbReference>
<dbReference type="SUPFAM" id="SSF56672">
    <property type="entry name" value="DNA/RNA polymerases"/>
    <property type="match status" value="1"/>
</dbReference>
<dbReference type="InterPro" id="IPR043502">
    <property type="entry name" value="DNA/RNA_pol_sf"/>
</dbReference>
<keyword evidence="5" id="KW-0378">Hydrolase</keyword>
<evidence type="ECO:0000259" key="9">
    <source>
        <dbReference type="Pfam" id="PF17917"/>
    </source>
</evidence>
<dbReference type="Proteomes" id="UP001221898">
    <property type="component" value="Unassembled WGS sequence"/>
</dbReference>
<dbReference type="AlphaFoldDB" id="A0AAD7S412"/>
<accession>A0AAD7S412</accession>
<dbReference type="Pfam" id="PF17921">
    <property type="entry name" value="Integrase_H2C2"/>
    <property type="match status" value="1"/>
</dbReference>
<keyword evidence="12" id="KW-1185">Reference proteome</keyword>
<dbReference type="GO" id="GO:0016787">
    <property type="term" value="F:hydrolase activity"/>
    <property type="evidence" value="ECO:0007669"/>
    <property type="project" value="UniProtKB-KW"/>
</dbReference>
<feature type="region of interest" description="Disordered" evidence="8">
    <location>
        <begin position="370"/>
        <end position="396"/>
    </location>
</feature>
<dbReference type="Gene3D" id="3.30.420.10">
    <property type="entry name" value="Ribonuclease H-like superfamily/Ribonuclease H"/>
    <property type="match status" value="1"/>
</dbReference>
<evidence type="ECO:0000256" key="3">
    <source>
        <dbReference type="ARBA" id="ARBA00022722"/>
    </source>
</evidence>
<keyword evidence="1" id="KW-0808">Transferase</keyword>
<evidence type="ECO:0000313" key="11">
    <source>
        <dbReference type="EMBL" id="KAJ8395403.1"/>
    </source>
</evidence>
<dbReference type="InterPro" id="IPR041588">
    <property type="entry name" value="Integrase_H2C2"/>
</dbReference>
<keyword evidence="2" id="KW-0548">Nucleotidyltransferase</keyword>
<dbReference type="PANTHER" id="PTHR37984:SF5">
    <property type="entry name" value="PROTEIN NYNRIN-LIKE"/>
    <property type="match status" value="1"/>
</dbReference>
<evidence type="ECO:0000259" key="10">
    <source>
        <dbReference type="Pfam" id="PF17921"/>
    </source>
</evidence>
<evidence type="ECO:0000256" key="2">
    <source>
        <dbReference type="ARBA" id="ARBA00022695"/>
    </source>
</evidence>
<dbReference type="CDD" id="cd09274">
    <property type="entry name" value="RNase_HI_RT_Ty3"/>
    <property type="match status" value="1"/>
</dbReference>
<dbReference type="PANTHER" id="PTHR37984">
    <property type="entry name" value="PROTEIN CBG26694"/>
    <property type="match status" value="1"/>
</dbReference>
<feature type="domain" description="Reverse transcriptase RNase H-like" evidence="9">
    <location>
        <begin position="39"/>
        <end position="102"/>
    </location>
</feature>
<dbReference type="Pfam" id="PF17917">
    <property type="entry name" value="RT_RNaseH"/>
    <property type="match status" value="1"/>
</dbReference>
<dbReference type="InterPro" id="IPR036397">
    <property type="entry name" value="RNaseH_sf"/>
</dbReference>
<feature type="domain" description="Integrase zinc-binding" evidence="10">
    <location>
        <begin position="177"/>
        <end position="202"/>
    </location>
</feature>
<dbReference type="EMBL" id="JAINUG010000117">
    <property type="protein sequence ID" value="KAJ8395403.1"/>
    <property type="molecule type" value="Genomic_DNA"/>
</dbReference>
<evidence type="ECO:0000313" key="12">
    <source>
        <dbReference type="Proteomes" id="UP001221898"/>
    </source>
</evidence>
<reference evidence="11" key="1">
    <citation type="journal article" date="2023" name="Science">
        <title>Genome structures resolve the early diversification of teleost fishes.</title>
        <authorList>
            <person name="Parey E."/>
            <person name="Louis A."/>
            <person name="Montfort J."/>
            <person name="Bouchez O."/>
            <person name="Roques C."/>
            <person name="Iampietro C."/>
            <person name="Lluch J."/>
            <person name="Castinel A."/>
            <person name="Donnadieu C."/>
            <person name="Desvignes T."/>
            <person name="Floi Bucao C."/>
            <person name="Jouanno E."/>
            <person name="Wen M."/>
            <person name="Mejri S."/>
            <person name="Dirks R."/>
            <person name="Jansen H."/>
            <person name="Henkel C."/>
            <person name="Chen W.J."/>
            <person name="Zahm M."/>
            <person name="Cabau C."/>
            <person name="Klopp C."/>
            <person name="Thompson A.W."/>
            <person name="Robinson-Rechavi M."/>
            <person name="Braasch I."/>
            <person name="Lecointre G."/>
            <person name="Bobe J."/>
            <person name="Postlethwait J.H."/>
            <person name="Berthelot C."/>
            <person name="Roest Crollius H."/>
            <person name="Guiguen Y."/>
        </authorList>
    </citation>
    <scope>NUCLEOTIDE SEQUENCE</scope>
    <source>
        <strain evidence="11">NC1722</strain>
    </source>
</reference>
<sequence>MDSKQALANATMLAHPLPGTPIALTTNASHYAFGAVHEQLKYSTFDRKLLGLYLAVCHFRFLLEGRPFTAFVDHKPLAFTMSKIAEPWSAHQQRHLAYISEFTTGVQHIAGKSNIVADCLSRAVVNAVHLGIDYTHMASDQASDPEVQASMSLQLANVSFDCGGASLLKPSQRPVGARFAWHGLQKDVRDWVNTCVECQRARVHRHVKVPLETFEVPEKRFDHVNVDLVGLFPPSRGVTYLLTVVDRTTRWSVVVPLASKEDLQSSSAELVYGQPLCVPGDLPRSASLQRSTHLSRAEAFMPVPSSRHGLPQSQVPDNLHTADFVFIRPFHVLEPGDKTFVFDIRGKPDHVSVDRLKPTHQDLGRPVVLAQPPWWGRPPPRPGSLTEGSAPSPAPVRMCDPGSRPVCNAGFCKLWGNSKPLLPHFTLGQFVIRMGRGRGGSRRDTACRPEVERKSLIPLTFLSIAFVPHHGARLP</sequence>
<name>A0AAD7S412_9TELE</name>
<proteinExistence type="predicted"/>
<dbReference type="InterPro" id="IPR012337">
    <property type="entry name" value="RNaseH-like_sf"/>
</dbReference>
<keyword evidence="6" id="KW-0695">RNA-directed DNA polymerase</keyword>
<keyword evidence="3" id="KW-0540">Nuclease</keyword>
<evidence type="ECO:0000256" key="5">
    <source>
        <dbReference type="ARBA" id="ARBA00022801"/>
    </source>
</evidence>
<comment type="caution">
    <text evidence="11">The sequence shown here is derived from an EMBL/GenBank/DDBJ whole genome shotgun (WGS) entry which is preliminary data.</text>
</comment>
<evidence type="ECO:0000256" key="8">
    <source>
        <dbReference type="SAM" id="MobiDB-lite"/>
    </source>
</evidence>
<dbReference type="InterPro" id="IPR050951">
    <property type="entry name" value="Retrovirus_Pol_polyprotein"/>
</dbReference>
<dbReference type="GO" id="GO:0004519">
    <property type="term" value="F:endonuclease activity"/>
    <property type="evidence" value="ECO:0007669"/>
    <property type="project" value="UniProtKB-KW"/>
</dbReference>
<dbReference type="GO" id="GO:0003964">
    <property type="term" value="F:RNA-directed DNA polymerase activity"/>
    <property type="evidence" value="ECO:0007669"/>
    <property type="project" value="UniProtKB-KW"/>
</dbReference>
<protein>
    <recommendedName>
        <fullName evidence="7">Gypsy retrotransposon integrase-like protein 1</fullName>
    </recommendedName>
</protein>
<dbReference type="GO" id="GO:0003676">
    <property type="term" value="F:nucleic acid binding"/>
    <property type="evidence" value="ECO:0007669"/>
    <property type="project" value="InterPro"/>
</dbReference>
<evidence type="ECO:0000256" key="1">
    <source>
        <dbReference type="ARBA" id="ARBA00022679"/>
    </source>
</evidence>
<evidence type="ECO:0000256" key="6">
    <source>
        <dbReference type="ARBA" id="ARBA00022918"/>
    </source>
</evidence>
<dbReference type="InterPro" id="IPR041373">
    <property type="entry name" value="RT_RNaseH"/>
</dbReference>
<keyword evidence="4" id="KW-0255">Endonuclease</keyword>
<gene>
    <name evidence="11" type="ORF">AAFF_G00033880</name>
</gene>
<organism evidence="11 12">
    <name type="scientific">Aldrovandia affinis</name>
    <dbReference type="NCBI Taxonomy" id="143900"/>
    <lineage>
        <taxon>Eukaryota</taxon>
        <taxon>Metazoa</taxon>
        <taxon>Chordata</taxon>
        <taxon>Craniata</taxon>
        <taxon>Vertebrata</taxon>
        <taxon>Euteleostomi</taxon>
        <taxon>Actinopterygii</taxon>
        <taxon>Neopterygii</taxon>
        <taxon>Teleostei</taxon>
        <taxon>Notacanthiformes</taxon>
        <taxon>Halosauridae</taxon>
        <taxon>Aldrovandia</taxon>
    </lineage>
</organism>
<evidence type="ECO:0000256" key="7">
    <source>
        <dbReference type="ARBA" id="ARBA00039658"/>
    </source>
</evidence>
<evidence type="ECO:0000256" key="4">
    <source>
        <dbReference type="ARBA" id="ARBA00022759"/>
    </source>
</evidence>